<evidence type="ECO:0000256" key="3">
    <source>
        <dbReference type="ARBA" id="ARBA00012838"/>
    </source>
</evidence>
<dbReference type="GO" id="GO:0006431">
    <property type="term" value="P:methionyl-tRNA aminoacylation"/>
    <property type="evidence" value="ECO:0007669"/>
    <property type="project" value="InterPro"/>
</dbReference>
<evidence type="ECO:0000313" key="14">
    <source>
        <dbReference type="EMBL" id="AYN65262.1"/>
    </source>
</evidence>
<dbReference type="SUPFAM" id="SSF52374">
    <property type="entry name" value="Nucleotidylyl transferase"/>
    <property type="match status" value="1"/>
</dbReference>
<dbReference type="PRINTS" id="PR01041">
    <property type="entry name" value="TRNASYNTHMET"/>
</dbReference>
<keyword evidence="7 12" id="KW-0547">Nucleotide-binding</keyword>
<dbReference type="NCBIfam" id="TIGR00398">
    <property type="entry name" value="metG"/>
    <property type="match status" value="1"/>
</dbReference>
<dbReference type="GO" id="GO:0005524">
    <property type="term" value="F:ATP binding"/>
    <property type="evidence" value="ECO:0007669"/>
    <property type="project" value="UniProtKB-KW"/>
</dbReference>
<dbReference type="Gene3D" id="3.40.50.620">
    <property type="entry name" value="HUPs"/>
    <property type="match status" value="1"/>
</dbReference>
<dbReference type="GO" id="GO:0004825">
    <property type="term" value="F:methionine-tRNA ligase activity"/>
    <property type="evidence" value="ECO:0007669"/>
    <property type="project" value="UniProtKB-EC"/>
</dbReference>
<reference evidence="14 15" key="1">
    <citation type="submission" date="2014-08" db="EMBL/GenBank/DDBJ databases">
        <authorList>
            <person name="Kuleshov K."/>
            <person name="Dedkov V."/>
            <person name="Markelov M."/>
            <person name="Pimkina E."/>
        </authorList>
    </citation>
    <scope>NUCLEOTIDE SEQUENCE [LARGE SCALE GENOMIC DNA]</scope>
    <source>
        <strain evidence="15">TOA</strain>
    </source>
</reference>
<evidence type="ECO:0000256" key="4">
    <source>
        <dbReference type="ARBA" id="ARBA00018753"/>
    </source>
</evidence>
<evidence type="ECO:0000313" key="15">
    <source>
        <dbReference type="Proteomes" id="UP000029712"/>
    </source>
</evidence>
<evidence type="ECO:0000256" key="5">
    <source>
        <dbReference type="ARBA" id="ARBA00022490"/>
    </source>
</evidence>
<dbReference type="InterPro" id="IPR014729">
    <property type="entry name" value="Rossmann-like_a/b/a_fold"/>
</dbReference>
<keyword evidence="8 12" id="KW-0067">ATP-binding</keyword>
<reference evidence="14 15" key="2">
    <citation type="submission" date="2018-10" db="EMBL/GenBank/DDBJ databases">
        <title>Detection and isolation of Mycoplasma hominis as a predominant microorganism from pelvic cavity of patient with salpingitis and tubo-ovarian abscess.</title>
        <authorList>
            <person name="Guschin A.E."/>
            <person name="Khayrullina G.A."/>
            <person name="Rakovskaya I.V."/>
            <person name="Shelenkov A.A."/>
            <person name="Shagin D.A."/>
        </authorList>
    </citation>
    <scope>NUCLEOTIDE SEQUENCE [LARGE SCALE GENOMIC DNA]</scope>
    <source>
        <strain evidence="15">TOA</strain>
    </source>
</reference>
<dbReference type="PANTHER" id="PTHR43326">
    <property type="entry name" value="METHIONYL-TRNA SYNTHETASE"/>
    <property type="match status" value="1"/>
</dbReference>
<dbReference type="InterPro" id="IPR023457">
    <property type="entry name" value="Met-tRNA_synth_2"/>
</dbReference>
<evidence type="ECO:0000256" key="1">
    <source>
        <dbReference type="ARBA" id="ARBA00003314"/>
    </source>
</evidence>
<accession>A0A454C971</accession>
<dbReference type="InterPro" id="IPR041872">
    <property type="entry name" value="Anticodon_Met"/>
</dbReference>
<evidence type="ECO:0000256" key="2">
    <source>
        <dbReference type="ARBA" id="ARBA00004496"/>
    </source>
</evidence>
<dbReference type="EC" id="6.1.1.10" evidence="3"/>
<evidence type="ECO:0000256" key="6">
    <source>
        <dbReference type="ARBA" id="ARBA00022598"/>
    </source>
</evidence>
<dbReference type="Gene3D" id="1.10.730.10">
    <property type="entry name" value="Isoleucyl-tRNA Synthetase, Domain 1"/>
    <property type="match status" value="1"/>
</dbReference>
<dbReference type="PROSITE" id="PS00178">
    <property type="entry name" value="AA_TRNA_LIGASE_I"/>
    <property type="match status" value="1"/>
</dbReference>
<dbReference type="GO" id="GO:0005737">
    <property type="term" value="C:cytoplasm"/>
    <property type="evidence" value="ECO:0007669"/>
    <property type="project" value="UniProtKB-SubCell"/>
</dbReference>
<evidence type="ECO:0000256" key="7">
    <source>
        <dbReference type="ARBA" id="ARBA00022741"/>
    </source>
</evidence>
<comment type="similarity">
    <text evidence="12">Belongs to the class-I aminoacyl-tRNA synthetase family.</text>
</comment>
<keyword evidence="9 12" id="KW-0648">Protein biosynthesis</keyword>
<dbReference type="Gene3D" id="2.170.220.10">
    <property type="match status" value="1"/>
</dbReference>
<evidence type="ECO:0000259" key="13">
    <source>
        <dbReference type="Pfam" id="PF09334"/>
    </source>
</evidence>
<dbReference type="Proteomes" id="UP000029712">
    <property type="component" value="Chromosome"/>
</dbReference>
<dbReference type="SUPFAM" id="SSF47323">
    <property type="entry name" value="Anticodon-binding domain of a subclass of class I aminoacyl-tRNA synthetases"/>
    <property type="match status" value="1"/>
</dbReference>
<keyword evidence="5" id="KW-0963">Cytoplasm</keyword>
<keyword evidence="6 12" id="KW-0436">Ligase</keyword>
<feature type="domain" description="Methionyl/Leucyl tRNA synthetase" evidence="13">
    <location>
        <begin position="9"/>
        <end position="141"/>
    </location>
</feature>
<dbReference type="Pfam" id="PF09334">
    <property type="entry name" value="tRNA-synt_1g"/>
    <property type="match status" value="2"/>
</dbReference>
<evidence type="ECO:0000256" key="11">
    <source>
        <dbReference type="ARBA" id="ARBA00030904"/>
    </source>
</evidence>
<dbReference type="EMBL" id="CP033021">
    <property type="protein sequence ID" value="AYN65262.1"/>
    <property type="molecule type" value="Genomic_DNA"/>
</dbReference>
<evidence type="ECO:0000256" key="12">
    <source>
        <dbReference type="RuleBase" id="RU363039"/>
    </source>
</evidence>
<evidence type="ECO:0000256" key="8">
    <source>
        <dbReference type="ARBA" id="ARBA00022840"/>
    </source>
</evidence>
<evidence type="ECO:0000256" key="9">
    <source>
        <dbReference type="ARBA" id="ARBA00022917"/>
    </source>
</evidence>
<dbReference type="RefSeq" id="WP_036438916.1">
    <property type="nucleotide sequence ID" value="NZ_CP033021.1"/>
</dbReference>
<gene>
    <name evidence="14" type="ORF">KN71_000855</name>
</gene>
<comment type="function">
    <text evidence="1">Is required not only for elongation of protein synthesis but also for the initiation of all mRNA translation through initiator tRNA(fMet) aminoacylation.</text>
</comment>
<dbReference type="InterPro" id="IPR015413">
    <property type="entry name" value="Methionyl/Leucyl_tRNA_Synth"/>
</dbReference>
<dbReference type="PANTHER" id="PTHR43326:SF1">
    <property type="entry name" value="METHIONINE--TRNA LIGASE, MITOCHONDRIAL"/>
    <property type="match status" value="1"/>
</dbReference>
<dbReference type="CDD" id="cd07957">
    <property type="entry name" value="Anticodon_Ia_Met"/>
    <property type="match status" value="1"/>
</dbReference>
<dbReference type="InterPro" id="IPR033911">
    <property type="entry name" value="MetRS_core"/>
</dbReference>
<organism evidence="14 15">
    <name type="scientific">Metamycoplasma hominis</name>
    <name type="common">Mycoplasma hominis</name>
    <dbReference type="NCBI Taxonomy" id="2098"/>
    <lineage>
        <taxon>Bacteria</taxon>
        <taxon>Bacillati</taxon>
        <taxon>Mycoplasmatota</taxon>
        <taxon>Mycoplasmoidales</taxon>
        <taxon>Metamycoplasmataceae</taxon>
        <taxon>Metamycoplasma</taxon>
    </lineage>
</organism>
<name>A0A454C971_METHO</name>
<dbReference type="InterPro" id="IPR014758">
    <property type="entry name" value="Met-tRNA_synth"/>
</dbReference>
<proteinExistence type="inferred from homology"/>
<dbReference type="InterPro" id="IPR009080">
    <property type="entry name" value="tRNAsynth_Ia_anticodon-bd"/>
</dbReference>
<dbReference type="AlphaFoldDB" id="A0A454C971"/>
<feature type="domain" description="Methionyl/Leucyl tRNA synthetase" evidence="13">
    <location>
        <begin position="159"/>
        <end position="374"/>
    </location>
</feature>
<dbReference type="CDD" id="cd00814">
    <property type="entry name" value="MetRS_core"/>
    <property type="match status" value="1"/>
</dbReference>
<sequence>MNNNKKTFYITTPIYYPSGNLHIGHLLTTTLASVYRNYKNQQGYETLFITGIDEHGQKIQKKALEQNITPKEYVDIQSQKFVDLWKLLKIDYDKYIRTTDDYHIETIQKVFYLMEQKGYIYKSKYEGLYSISDEEFLTKTQAISKDGKFYHPISGHELQEVKEESYFFNMSKFTPWIKSYFEQNPDFITNKATYKELMNNFINKGLEDLSITRVSFDWGIKIETKDAEKQHIIYVWLDALFNYLSALGYNNYLGQELYNKFWVNGNERVHLLAKEISRFHAIYWPIFLKSLDLNLPTKLVIHSWIVTPEGKMSKSKGNVIEPIPLIEKYGAEPVKYFFASQINIDNDFSFSEELLINVLNADLANNFGNLANRTFKMVMLNFENGTTYCSNQLNSLDKNVYSEIENAYNDYKKYFDNFNADKALKRAIELSKFLNEYIDKNEPWKLKENLPRLNVVLNTLLNGIYAVNMMLSVALKEKCNILLNDLQLSEFSEKMLFNYSKFDNKKFSKPNILFERIKPNN</sequence>
<comment type="subcellular location">
    <subcellularLocation>
        <location evidence="2">Cytoplasm</location>
    </subcellularLocation>
</comment>
<dbReference type="FunFam" id="2.170.220.10:FF:000002">
    <property type="entry name" value="Methionine--tRNA ligase"/>
    <property type="match status" value="1"/>
</dbReference>
<dbReference type="InterPro" id="IPR001412">
    <property type="entry name" value="aa-tRNA-synth_I_CS"/>
</dbReference>
<evidence type="ECO:0000256" key="10">
    <source>
        <dbReference type="ARBA" id="ARBA00023146"/>
    </source>
</evidence>
<protein>
    <recommendedName>
        <fullName evidence="4">Methionine--tRNA ligase</fullName>
        <ecNumber evidence="3">6.1.1.10</ecNumber>
    </recommendedName>
    <alternativeName>
        <fullName evidence="11">Methionyl-tRNA synthetase</fullName>
    </alternativeName>
</protein>
<keyword evidence="10 12" id="KW-0030">Aminoacyl-tRNA synthetase</keyword>
<dbReference type="OrthoDB" id="9810191at2"/>